<keyword evidence="2" id="KW-0012">Acyltransferase</keyword>
<organism evidence="5 6">
    <name type="scientific">Streptomyces palmae</name>
    <dbReference type="NCBI Taxonomy" id="1701085"/>
    <lineage>
        <taxon>Bacteria</taxon>
        <taxon>Bacillati</taxon>
        <taxon>Actinomycetota</taxon>
        <taxon>Actinomycetes</taxon>
        <taxon>Kitasatosporales</taxon>
        <taxon>Streptomycetaceae</taxon>
        <taxon>Streptomyces</taxon>
    </lineage>
</organism>
<dbReference type="InterPro" id="IPR050832">
    <property type="entry name" value="Bact_Acetyltransf"/>
</dbReference>
<feature type="compositionally biased region" description="Basic and acidic residues" evidence="3">
    <location>
        <begin position="12"/>
        <end position="21"/>
    </location>
</feature>
<feature type="domain" description="N-acetyltransferase" evidence="4">
    <location>
        <begin position="125"/>
        <end position="277"/>
    </location>
</feature>
<dbReference type="InterPro" id="IPR016181">
    <property type="entry name" value="Acyl_CoA_acyltransferase"/>
</dbReference>
<evidence type="ECO:0000259" key="4">
    <source>
        <dbReference type="PROSITE" id="PS51186"/>
    </source>
</evidence>
<dbReference type="SUPFAM" id="SSF55729">
    <property type="entry name" value="Acyl-CoA N-acyltransferases (Nat)"/>
    <property type="match status" value="2"/>
</dbReference>
<dbReference type="PROSITE" id="PS51186">
    <property type="entry name" value="GNAT"/>
    <property type="match status" value="2"/>
</dbReference>
<evidence type="ECO:0000313" key="5">
    <source>
        <dbReference type="EMBL" id="TGB03091.1"/>
    </source>
</evidence>
<evidence type="ECO:0000256" key="1">
    <source>
        <dbReference type="ARBA" id="ARBA00022679"/>
    </source>
</evidence>
<dbReference type="AlphaFoldDB" id="A0A4Z0GYR9"/>
<feature type="domain" description="N-acetyltransferase" evidence="4">
    <location>
        <begin position="1"/>
        <end position="131"/>
    </location>
</feature>
<dbReference type="InterPro" id="IPR000182">
    <property type="entry name" value="GNAT_dom"/>
</dbReference>
<comment type="caution">
    <text evidence="5">The sequence shown here is derived from an EMBL/GenBank/DDBJ whole genome shotgun (WGS) entry which is preliminary data.</text>
</comment>
<reference evidence="5 6" key="1">
    <citation type="submission" date="2019-03" db="EMBL/GenBank/DDBJ databases">
        <authorList>
            <person name="Gonzalez-Pimentel J.L."/>
        </authorList>
    </citation>
    <scope>NUCLEOTIDE SEQUENCE [LARGE SCALE GENOMIC DNA]</scope>
    <source>
        <strain evidence="5 6">JCM 31289</strain>
    </source>
</reference>
<dbReference type="PANTHER" id="PTHR43877">
    <property type="entry name" value="AMINOALKYLPHOSPHONATE N-ACETYLTRANSFERASE-RELATED-RELATED"/>
    <property type="match status" value="1"/>
</dbReference>
<feature type="region of interest" description="Disordered" evidence="3">
    <location>
        <begin position="1"/>
        <end position="21"/>
    </location>
</feature>
<evidence type="ECO:0000256" key="3">
    <source>
        <dbReference type="SAM" id="MobiDB-lite"/>
    </source>
</evidence>
<accession>A0A4Z0GYR9</accession>
<dbReference type="Proteomes" id="UP000297948">
    <property type="component" value="Unassembled WGS sequence"/>
</dbReference>
<gene>
    <name evidence="5" type="ORF">E4099_20045</name>
</gene>
<sequence>MTTTLRPTAPEQRGEDGGRSRTYDVCVNGRPVGRVDLATDARFGPSAGRISHLAIDPADRHRGRGTVAALAAEEVLRGWGCVRVEISVPAPETEALALAAALGYQERGRNMSKRLGEVPSLPAGSEARPMAEAEYGPWFTRERVGYIRTWVDRGVPEEQARAKADRDYAQLLPEGWATPGTVLRVLAHRGADVGTLWVALDPPQAEEDAYVFAVEVAEEHRGHGHGRALMRLAEAEALAAGARTMGLFVFADNTPAVRLYESLGFRPVQHYFNKPLV</sequence>
<dbReference type="EMBL" id="SRID01000201">
    <property type="protein sequence ID" value="TGB03091.1"/>
    <property type="molecule type" value="Genomic_DNA"/>
</dbReference>
<dbReference type="CDD" id="cd04301">
    <property type="entry name" value="NAT_SF"/>
    <property type="match status" value="2"/>
</dbReference>
<dbReference type="GO" id="GO:0016747">
    <property type="term" value="F:acyltransferase activity, transferring groups other than amino-acyl groups"/>
    <property type="evidence" value="ECO:0007669"/>
    <property type="project" value="InterPro"/>
</dbReference>
<protein>
    <submittedName>
        <fullName evidence="5">GNAT family N-acetyltransferase</fullName>
    </submittedName>
</protein>
<dbReference type="RefSeq" id="WP_135340474.1">
    <property type="nucleotide sequence ID" value="NZ_JBHLTX010000022.1"/>
</dbReference>
<evidence type="ECO:0000256" key="2">
    <source>
        <dbReference type="ARBA" id="ARBA00023315"/>
    </source>
</evidence>
<proteinExistence type="predicted"/>
<evidence type="ECO:0000313" key="6">
    <source>
        <dbReference type="Proteomes" id="UP000297948"/>
    </source>
</evidence>
<keyword evidence="6" id="KW-1185">Reference proteome</keyword>
<keyword evidence="1 5" id="KW-0808">Transferase</keyword>
<dbReference type="Gene3D" id="3.40.630.30">
    <property type="match status" value="2"/>
</dbReference>
<dbReference type="Pfam" id="PF00583">
    <property type="entry name" value="Acetyltransf_1"/>
    <property type="match status" value="2"/>
</dbReference>
<dbReference type="OrthoDB" id="3381976at2"/>
<name>A0A4Z0GYR9_9ACTN</name>